<evidence type="ECO:0000313" key="3">
    <source>
        <dbReference type="Proteomes" id="UP000030408"/>
    </source>
</evidence>
<gene>
    <name evidence="2" type="ORF">CD33_00685</name>
</gene>
<proteinExistence type="predicted"/>
<name>A0A0A3I294_9BACL</name>
<dbReference type="GO" id="GO:0003887">
    <property type="term" value="F:DNA-directed DNA polymerase activity"/>
    <property type="evidence" value="ECO:0007669"/>
    <property type="project" value="InterPro"/>
</dbReference>
<evidence type="ECO:0000259" key="1">
    <source>
        <dbReference type="Pfam" id="PF00712"/>
    </source>
</evidence>
<dbReference type="Gene3D" id="3.10.150.10">
    <property type="entry name" value="DNA Polymerase III, subunit A, domain 2"/>
    <property type="match status" value="1"/>
</dbReference>
<dbReference type="GO" id="GO:0009360">
    <property type="term" value="C:DNA polymerase III complex"/>
    <property type="evidence" value="ECO:0007669"/>
    <property type="project" value="InterPro"/>
</dbReference>
<dbReference type="Proteomes" id="UP000030408">
    <property type="component" value="Unassembled WGS sequence"/>
</dbReference>
<accession>A0A0A3I294</accession>
<keyword evidence="3" id="KW-1185">Reference proteome</keyword>
<dbReference type="GO" id="GO:0006260">
    <property type="term" value="P:DNA replication"/>
    <property type="evidence" value="ECO:0007669"/>
    <property type="project" value="InterPro"/>
</dbReference>
<dbReference type="GO" id="GO:0008408">
    <property type="term" value="F:3'-5' exonuclease activity"/>
    <property type="evidence" value="ECO:0007669"/>
    <property type="project" value="InterPro"/>
</dbReference>
<organism evidence="2 3">
    <name type="scientific">Ureibacillus sinduriensis BLB-1 = JCM 15800</name>
    <dbReference type="NCBI Taxonomy" id="1384057"/>
    <lineage>
        <taxon>Bacteria</taxon>
        <taxon>Bacillati</taxon>
        <taxon>Bacillota</taxon>
        <taxon>Bacilli</taxon>
        <taxon>Bacillales</taxon>
        <taxon>Caryophanaceae</taxon>
        <taxon>Ureibacillus</taxon>
    </lineage>
</organism>
<dbReference type="OrthoDB" id="8421503at2"/>
<dbReference type="Pfam" id="PF00712">
    <property type="entry name" value="DNA_pol3_beta"/>
    <property type="match status" value="1"/>
</dbReference>
<reference evidence="2 3" key="1">
    <citation type="submission" date="2014-02" db="EMBL/GenBank/DDBJ databases">
        <title>Draft genome sequence of Lysinibacillus sinduriensis JCM 15800.</title>
        <authorList>
            <person name="Zhang F."/>
            <person name="Wang G."/>
            <person name="Zhang L."/>
        </authorList>
    </citation>
    <scope>NUCLEOTIDE SEQUENCE [LARGE SCALE GENOMIC DNA]</scope>
    <source>
        <strain evidence="2 3">JCM 15800</strain>
    </source>
</reference>
<feature type="domain" description="DNA polymerase III beta sliding clamp N-terminal" evidence="1">
    <location>
        <begin position="1"/>
        <end position="51"/>
    </location>
</feature>
<dbReference type="GO" id="GO:0003677">
    <property type="term" value="F:DNA binding"/>
    <property type="evidence" value="ECO:0007669"/>
    <property type="project" value="InterPro"/>
</dbReference>
<evidence type="ECO:0000313" key="2">
    <source>
        <dbReference type="EMBL" id="KGR78941.1"/>
    </source>
</evidence>
<dbReference type="RefSeq" id="WP_036197155.1">
    <property type="nucleotide sequence ID" value="NZ_AVCY01000029.1"/>
</dbReference>
<protein>
    <recommendedName>
        <fullName evidence="1">DNA polymerase III beta sliding clamp N-terminal domain-containing protein</fullName>
    </recommendedName>
</protein>
<dbReference type="InterPro" id="IPR022634">
    <property type="entry name" value="DNA_polIII_beta_N"/>
</dbReference>
<comment type="caution">
    <text evidence="2">The sequence shown here is derived from an EMBL/GenBank/DDBJ whole genome shotgun (WGS) entry which is preliminary data.</text>
</comment>
<sequence length="63" mass="7338">MEFIIDNEWFYKAISDVNKAVSLKTPFPILSGNKIIAYNDSLVLIKFSQKILGMLFRVSRIYH</sequence>
<dbReference type="AlphaFoldDB" id="A0A0A3I294"/>
<dbReference type="InterPro" id="IPR046938">
    <property type="entry name" value="DNA_clamp_sf"/>
</dbReference>
<dbReference type="EMBL" id="JPVO01000027">
    <property type="protein sequence ID" value="KGR78941.1"/>
    <property type="molecule type" value="Genomic_DNA"/>
</dbReference>
<dbReference type="SUPFAM" id="SSF55979">
    <property type="entry name" value="DNA clamp"/>
    <property type="match status" value="1"/>
</dbReference>